<evidence type="ECO:0000313" key="3">
    <source>
        <dbReference type="EMBL" id="ULT90999.1"/>
    </source>
</evidence>
<feature type="transmembrane region" description="Helical" evidence="2">
    <location>
        <begin position="110"/>
        <end position="131"/>
    </location>
</feature>
<name>A0AAE9F9T0_CAEBR</name>
<evidence type="ECO:0000256" key="1">
    <source>
        <dbReference type="SAM" id="MobiDB-lite"/>
    </source>
</evidence>
<organism evidence="4 6">
    <name type="scientific">Caenorhabditis briggsae</name>
    <dbReference type="NCBI Taxonomy" id="6238"/>
    <lineage>
        <taxon>Eukaryota</taxon>
        <taxon>Metazoa</taxon>
        <taxon>Ecdysozoa</taxon>
        <taxon>Nematoda</taxon>
        <taxon>Chromadorea</taxon>
        <taxon>Rhabditida</taxon>
        <taxon>Rhabditina</taxon>
        <taxon>Rhabditomorpha</taxon>
        <taxon>Rhabditoidea</taxon>
        <taxon>Rhabditidae</taxon>
        <taxon>Peloderinae</taxon>
        <taxon>Caenorhabditis</taxon>
    </lineage>
</organism>
<gene>
    <name evidence="3" type="ORF">L3Y34_008945</name>
    <name evidence="4" type="ORF">L5515_008785</name>
</gene>
<dbReference type="AlphaFoldDB" id="A0AAE9F9T0"/>
<proteinExistence type="predicted"/>
<dbReference type="EMBL" id="CP090895">
    <property type="protein sequence ID" value="ULT90999.1"/>
    <property type="molecule type" value="Genomic_DNA"/>
</dbReference>
<feature type="region of interest" description="Disordered" evidence="1">
    <location>
        <begin position="1"/>
        <end position="42"/>
    </location>
</feature>
<keyword evidence="2" id="KW-0812">Transmembrane</keyword>
<evidence type="ECO:0000313" key="4">
    <source>
        <dbReference type="EMBL" id="UMM36771.1"/>
    </source>
</evidence>
<accession>A0AAE9F9T0</accession>
<feature type="transmembrane region" description="Helical" evidence="2">
    <location>
        <begin position="151"/>
        <end position="174"/>
    </location>
</feature>
<protein>
    <submittedName>
        <fullName evidence="4">Uncharacterized protein</fullName>
    </submittedName>
</protein>
<keyword evidence="2" id="KW-0472">Membrane</keyword>
<dbReference type="Proteomes" id="UP000827892">
    <property type="component" value="Chromosome V"/>
</dbReference>
<dbReference type="EMBL" id="CP092624">
    <property type="protein sequence ID" value="UMM36771.1"/>
    <property type="molecule type" value="Genomic_DNA"/>
</dbReference>
<evidence type="ECO:0000313" key="5">
    <source>
        <dbReference type="Proteomes" id="UP000827892"/>
    </source>
</evidence>
<evidence type="ECO:0000256" key="2">
    <source>
        <dbReference type="SAM" id="Phobius"/>
    </source>
</evidence>
<dbReference type="Proteomes" id="UP000829354">
    <property type="component" value="Chromosome V"/>
</dbReference>
<feature type="compositionally biased region" description="Low complexity" evidence="1">
    <location>
        <begin position="19"/>
        <end position="30"/>
    </location>
</feature>
<sequence length="191" mass="21777">MPSFSNGSPLHIDLSQHPHSQSRSNHSNLNNHHKAETEDLESSDVENALIMNNGDNHFSTNEQLSSSSGRRGVHCVSNSLRSILFLFRLLAIFPTSTDRRSRRKRDHKSIIKWVLYLNYIVLAVLLNSFLIKMNIRVLMLYKLKFGLMHTGTVSSMITATKPVINVVVIVLSAMKFRSHQRLLKVCCCQNY</sequence>
<keyword evidence="6" id="KW-1185">Reference proteome</keyword>
<reference evidence="3 5" key="1">
    <citation type="submission" date="2022-02" db="EMBL/GenBank/DDBJ databases">
        <title>Chromosome-level reference genomes for two strains of Caenorhabditis briggsae: an improved platform for comparative genomics.</title>
        <authorList>
            <person name="Stevens L."/>
            <person name="Andersen E.C."/>
        </authorList>
    </citation>
    <scope>NUCLEOTIDE SEQUENCE [LARGE SCALE GENOMIC DNA]</scope>
    <source>
        <strain evidence="3">QX1410_ONT</strain>
        <tissue evidence="3">Whole-organism</tissue>
    </source>
</reference>
<evidence type="ECO:0000313" key="6">
    <source>
        <dbReference type="Proteomes" id="UP000829354"/>
    </source>
</evidence>
<reference evidence="4 6" key="2">
    <citation type="submission" date="2022-04" db="EMBL/GenBank/DDBJ databases">
        <title>Chromosome-level reference genomes for two strains of Caenorhabditis briggsae: an improved platform for comparative genomics.</title>
        <authorList>
            <person name="Stevens L."/>
            <person name="Andersen E."/>
        </authorList>
    </citation>
    <scope>NUCLEOTIDE SEQUENCE [LARGE SCALE GENOMIC DNA]</scope>
    <source>
        <strain evidence="4">VX34</strain>
        <tissue evidence="4">Whole-organism</tissue>
    </source>
</reference>
<keyword evidence="2" id="KW-1133">Transmembrane helix</keyword>